<name>A0A1C6W7A3_PLABE</name>
<sequence length="149" mass="16999">MKTSVVFATEANSEGDPLTRFILHNPEQNIVDLSNTTFTLSNNDSEAIDEQSNHLLCKSSEETENVLSIMNHAVMFLQYHSNNINSDNLYCKYCNDVNIFFKEAEGLNIAKLNIKIKNHNKISLYDDIISTLWDPNVAKYFDKTFIDGI</sequence>
<protein>
    <recommendedName>
        <fullName evidence="4">Fam-a protein</fullName>
    </recommendedName>
</protein>
<evidence type="ECO:0000313" key="3">
    <source>
        <dbReference type="Proteomes" id="UP000220214"/>
    </source>
</evidence>
<gene>
    <name evidence="1" type="ORF">PBNK65E_000492800</name>
    <name evidence="2" type="ORF">PBNK65NY_000489600</name>
</gene>
<accession>A0A1C6W7A3</accession>
<dbReference type="EMBL" id="FMIE01000032">
    <property type="protein sequence ID" value="SCL81613.1"/>
    <property type="molecule type" value="Genomic_DNA"/>
</dbReference>
<dbReference type="Proteomes" id="UP000220214">
    <property type="component" value="Unassembled WGS sequence"/>
</dbReference>
<dbReference type="EMBL" id="FLVA01000039">
    <property type="protein sequence ID" value="SBW38103.1"/>
    <property type="molecule type" value="Genomic_DNA"/>
</dbReference>
<proteinExistence type="predicted"/>
<evidence type="ECO:0008006" key="4">
    <source>
        <dbReference type="Google" id="ProtNLM"/>
    </source>
</evidence>
<evidence type="ECO:0000313" key="2">
    <source>
        <dbReference type="EMBL" id="SCL81613.1"/>
    </source>
</evidence>
<evidence type="ECO:0000313" key="1">
    <source>
        <dbReference type="EMBL" id="SBW38103.1"/>
    </source>
</evidence>
<organism evidence="2">
    <name type="scientific">Plasmodium berghei</name>
    <dbReference type="NCBI Taxonomy" id="5821"/>
    <lineage>
        <taxon>Eukaryota</taxon>
        <taxon>Sar</taxon>
        <taxon>Alveolata</taxon>
        <taxon>Apicomplexa</taxon>
        <taxon>Aconoidasida</taxon>
        <taxon>Haemosporida</taxon>
        <taxon>Plasmodiidae</taxon>
        <taxon>Plasmodium</taxon>
        <taxon>Plasmodium (Vinckeia)</taxon>
    </lineage>
</organism>
<dbReference type="Proteomes" id="UP000516480">
    <property type="component" value="Unassembled WGS sequence"/>
</dbReference>
<dbReference type="AlphaFoldDB" id="A0A1C6W7A3"/>
<reference evidence="2" key="1">
    <citation type="submission" date="2016-08" db="EMBL/GenBank/DDBJ databases">
        <authorList>
            <consortium name="Pathogen Informatics"/>
        </authorList>
    </citation>
    <scope>NUCLEOTIDE SEQUENCE</scope>
    <source>
        <strain evidence="2">NK65 ny</strain>
        <strain evidence="1 3">NK65e</strain>
    </source>
</reference>